<dbReference type="RefSeq" id="XP_067520941.1">
    <property type="nucleotide sequence ID" value="XM_067664840.1"/>
</dbReference>
<evidence type="ECO:0000313" key="1">
    <source>
        <dbReference type="EMBL" id="EIE85545.1"/>
    </source>
</evidence>
<sequence>MVKEDPKLDKSPFKYTWVLDKLKVDRVILIIAEFKALIPSRPYLLVLFSSQSCNSYHCW</sequence>
<dbReference type="Proteomes" id="UP000009138">
    <property type="component" value="Unassembled WGS sequence"/>
</dbReference>
<reference evidence="1 2" key="1">
    <citation type="journal article" date="2009" name="PLoS Genet.">
        <title>Genomic analysis of the basal lineage fungus Rhizopus oryzae reveals a whole-genome duplication.</title>
        <authorList>
            <person name="Ma L.-J."/>
            <person name="Ibrahim A.S."/>
            <person name="Skory C."/>
            <person name="Grabherr M.G."/>
            <person name="Burger G."/>
            <person name="Butler M."/>
            <person name="Elias M."/>
            <person name="Idnurm A."/>
            <person name="Lang B.F."/>
            <person name="Sone T."/>
            <person name="Abe A."/>
            <person name="Calvo S.E."/>
            <person name="Corrochano L.M."/>
            <person name="Engels R."/>
            <person name="Fu J."/>
            <person name="Hansberg W."/>
            <person name="Kim J.-M."/>
            <person name="Kodira C.D."/>
            <person name="Koehrsen M.J."/>
            <person name="Liu B."/>
            <person name="Miranda-Saavedra D."/>
            <person name="O'Leary S."/>
            <person name="Ortiz-Castellanos L."/>
            <person name="Poulter R."/>
            <person name="Rodriguez-Romero J."/>
            <person name="Ruiz-Herrera J."/>
            <person name="Shen Y.-Q."/>
            <person name="Zeng Q."/>
            <person name="Galagan J."/>
            <person name="Birren B.W."/>
            <person name="Cuomo C.A."/>
            <person name="Wickes B.L."/>
        </authorList>
    </citation>
    <scope>NUCLEOTIDE SEQUENCE [LARGE SCALE GENOMIC DNA]</scope>
    <source>
        <strain evidence="2">RA 99-880 / ATCC MYA-4621 / FGSC 9543 / NRRL 43880</strain>
    </source>
</reference>
<dbReference type="EMBL" id="CH476739">
    <property type="protein sequence ID" value="EIE85545.1"/>
    <property type="molecule type" value="Genomic_DNA"/>
</dbReference>
<dbReference type="VEuPathDB" id="FungiDB:RO3G_10255"/>
<evidence type="ECO:0000313" key="2">
    <source>
        <dbReference type="Proteomes" id="UP000009138"/>
    </source>
</evidence>
<keyword evidence="2" id="KW-1185">Reference proteome</keyword>
<gene>
    <name evidence="1" type="ORF">RO3G_10255</name>
</gene>
<accession>I1CAR5</accession>
<protein>
    <submittedName>
        <fullName evidence="1">Uncharacterized protein</fullName>
    </submittedName>
</protein>
<dbReference type="InParanoid" id="I1CAR5"/>
<dbReference type="AlphaFoldDB" id="I1CAR5"/>
<proteinExistence type="predicted"/>
<organism evidence="1 2">
    <name type="scientific">Rhizopus delemar (strain RA 99-880 / ATCC MYA-4621 / FGSC 9543 / NRRL 43880)</name>
    <name type="common">Mucormycosis agent</name>
    <name type="synonym">Rhizopus arrhizus var. delemar</name>
    <dbReference type="NCBI Taxonomy" id="246409"/>
    <lineage>
        <taxon>Eukaryota</taxon>
        <taxon>Fungi</taxon>
        <taxon>Fungi incertae sedis</taxon>
        <taxon>Mucoromycota</taxon>
        <taxon>Mucoromycotina</taxon>
        <taxon>Mucoromycetes</taxon>
        <taxon>Mucorales</taxon>
        <taxon>Mucorineae</taxon>
        <taxon>Rhizopodaceae</taxon>
        <taxon>Rhizopus</taxon>
    </lineage>
</organism>
<name>I1CAR5_RHIO9</name>
<dbReference type="GeneID" id="93617221"/>